<dbReference type="Proteomes" id="UP001219525">
    <property type="component" value="Unassembled WGS sequence"/>
</dbReference>
<dbReference type="EMBL" id="JARJCW010000082">
    <property type="protein sequence ID" value="KAJ7196638.1"/>
    <property type="molecule type" value="Genomic_DNA"/>
</dbReference>
<gene>
    <name evidence="2" type="ORF">GGX14DRAFT_545659</name>
</gene>
<name>A0AAD6Y2Y2_9AGAR</name>
<reference evidence="2" key="1">
    <citation type="submission" date="2023-03" db="EMBL/GenBank/DDBJ databases">
        <title>Massive genome expansion in bonnet fungi (Mycena s.s.) driven by repeated elements and novel gene families across ecological guilds.</title>
        <authorList>
            <consortium name="Lawrence Berkeley National Laboratory"/>
            <person name="Harder C.B."/>
            <person name="Miyauchi S."/>
            <person name="Viragh M."/>
            <person name="Kuo A."/>
            <person name="Thoen E."/>
            <person name="Andreopoulos B."/>
            <person name="Lu D."/>
            <person name="Skrede I."/>
            <person name="Drula E."/>
            <person name="Henrissat B."/>
            <person name="Morin E."/>
            <person name="Kohler A."/>
            <person name="Barry K."/>
            <person name="LaButti K."/>
            <person name="Morin E."/>
            <person name="Salamov A."/>
            <person name="Lipzen A."/>
            <person name="Mereny Z."/>
            <person name="Hegedus B."/>
            <person name="Baldrian P."/>
            <person name="Stursova M."/>
            <person name="Weitz H."/>
            <person name="Taylor A."/>
            <person name="Grigoriev I.V."/>
            <person name="Nagy L.G."/>
            <person name="Martin F."/>
            <person name="Kauserud H."/>
        </authorList>
    </citation>
    <scope>NUCLEOTIDE SEQUENCE</scope>
    <source>
        <strain evidence="2">9144</strain>
    </source>
</reference>
<sequence>MCSTSSLTVMSRIDPITRTSTGRWDDGAGRGLPKSRPGHRRHRRGRWEGVSAMAGKGHAGDGMPMPAINAHARHAKFKLRLAGHTHLSCPYEKSQWSFFWGSFSSAVPSAKSTVTPPLGFESDDFSVFDARGNDIMATRKRVPAAAWNAFACPAGTPSTTESTLTLTAIADPSKNLCLTILGDLTSSNLTISRQDCINDLSTPPDPSQAFGLLTSPGAALVNVLFLGDSSDPTLGVTTNFIPTKNLSPFPAKIPIGAWISLDFAEGSFAPTEDTLNIVAQINRPQGGDDDDD</sequence>
<protein>
    <submittedName>
        <fullName evidence="2">Uncharacterized protein</fullName>
    </submittedName>
</protein>
<dbReference type="AlphaFoldDB" id="A0AAD6Y2Y2"/>
<evidence type="ECO:0000256" key="1">
    <source>
        <dbReference type="SAM" id="MobiDB-lite"/>
    </source>
</evidence>
<proteinExistence type="predicted"/>
<organism evidence="2 3">
    <name type="scientific">Mycena pura</name>
    <dbReference type="NCBI Taxonomy" id="153505"/>
    <lineage>
        <taxon>Eukaryota</taxon>
        <taxon>Fungi</taxon>
        <taxon>Dikarya</taxon>
        <taxon>Basidiomycota</taxon>
        <taxon>Agaricomycotina</taxon>
        <taxon>Agaricomycetes</taxon>
        <taxon>Agaricomycetidae</taxon>
        <taxon>Agaricales</taxon>
        <taxon>Marasmiineae</taxon>
        <taxon>Mycenaceae</taxon>
        <taxon>Mycena</taxon>
    </lineage>
</organism>
<keyword evidence="3" id="KW-1185">Reference proteome</keyword>
<accession>A0AAD6Y2Y2</accession>
<evidence type="ECO:0000313" key="2">
    <source>
        <dbReference type="EMBL" id="KAJ7196638.1"/>
    </source>
</evidence>
<feature type="region of interest" description="Disordered" evidence="1">
    <location>
        <begin position="18"/>
        <end position="47"/>
    </location>
</feature>
<feature type="compositionally biased region" description="Basic residues" evidence="1">
    <location>
        <begin position="36"/>
        <end position="45"/>
    </location>
</feature>
<evidence type="ECO:0000313" key="3">
    <source>
        <dbReference type="Proteomes" id="UP001219525"/>
    </source>
</evidence>
<comment type="caution">
    <text evidence="2">The sequence shown here is derived from an EMBL/GenBank/DDBJ whole genome shotgun (WGS) entry which is preliminary data.</text>
</comment>